<dbReference type="AlphaFoldDB" id="A0A8D8A6J5"/>
<feature type="compositionally biased region" description="Polar residues" evidence="1">
    <location>
        <begin position="1"/>
        <end position="44"/>
    </location>
</feature>
<feature type="region of interest" description="Disordered" evidence="1">
    <location>
        <begin position="1"/>
        <end position="111"/>
    </location>
</feature>
<accession>A0A8D8A6J5</accession>
<dbReference type="EMBL" id="HBUE01018104">
    <property type="protein sequence ID" value="CAG6451336.1"/>
    <property type="molecule type" value="Transcribed_RNA"/>
</dbReference>
<protein>
    <submittedName>
        <fullName evidence="2">(northern house mosquito) hypothetical protein</fullName>
    </submittedName>
</protein>
<proteinExistence type="predicted"/>
<feature type="compositionally biased region" description="Basic residues" evidence="1">
    <location>
        <begin position="101"/>
        <end position="111"/>
    </location>
</feature>
<feature type="compositionally biased region" description="Basic residues" evidence="1">
    <location>
        <begin position="48"/>
        <end position="63"/>
    </location>
</feature>
<organism evidence="2">
    <name type="scientific">Culex pipiens</name>
    <name type="common">House mosquito</name>
    <dbReference type="NCBI Taxonomy" id="7175"/>
    <lineage>
        <taxon>Eukaryota</taxon>
        <taxon>Metazoa</taxon>
        <taxon>Ecdysozoa</taxon>
        <taxon>Arthropoda</taxon>
        <taxon>Hexapoda</taxon>
        <taxon>Insecta</taxon>
        <taxon>Pterygota</taxon>
        <taxon>Neoptera</taxon>
        <taxon>Endopterygota</taxon>
        <taxon>Diptera</taxon>
        <taxon>Nematocera</taxon>
        <taxon>Culicoidea</taxon>
        <taxon>Culicidae</taxon>
        <taxon>Culicinae</taxon>
        <taxon>Culicini</taxon>
        <taxon>Culex</taxon>
        <taxon>Culex</taxon>
    </lineage>
</organism>
<reference evidence="2" key="1">
    <citation type="submission" date="2021-05" db="EMBL/GenBank/DDBJ databases">
        <authorList>
            <person name="Alioto T."/>
            <person name="Alioto T."/>
            <person name="Gomez Garrido J."/>
        </authorList>
    </citation>
    <scope>NUCLEOTIDE SEQUENCE</scope>
</reference>
<name>A0A8D8A6J5_CULPI</name>
<sequence>MSSKSRAPQTVQRTASLPPKTTTRPRSTAATGVPSDTSSWPTCNRTKSTAKHRSKRSRAKHRCAICVRPSSRKPPSSGTTCSNTTAKLRTGAGPRVARRDSTRRRLAWRTRRNAGGSSKVYRERWCAMFAERSLSPLMPLRSTRSAIENRATSVTSAERSL</sequence>
<evidence type="ECO:0000313" key="2">
    <source>
        <dbReference type="EMBL" id="CAG6451336.1"/>
    </source>
</evidence>
<feature type="compositionally biased region" description="Polar residues" evidence="1">
    <location>
        <begin position="73"/>
        <end position="87"/>
    </location>
</feature>
<evidence type="ECO:0000256" key="1">
    <source>
        <dbReference type="SAM" id="MobiDB-lite"/>
    </source>
</evidence>